<evidence type="ECO:0000313" key="1">
    <source>
        <dbReference type="EMBL" id="SVD59976.1"/>
    </source>
</evidence>
<feature type="non-terminal residue" evidence="1">
    <location>
        <position position="1"/>
    </location>
</feature>
<sequence length="50" mass="5491">VYHTMPHENQALVDQAKNDTIGTRCGISVGKINFASLLACLQVIERYNGT</sequence>
<accession>A0A382WLZ5</accession>
<organism evidence="1">
    <name type="scientific">marine metagenome</name>
    <dbReference type="NCBI Taxonomy" id="408172"/>
    <lineage>
        <taxon>unclassified sequences</taxon>
        <taxon>metagenomes</taxon>
        <taxon>ecological metagenomes</taxon>
    </lineage>
</organism>
<proteinExistence type="predicted"/>
<dbReference type="EMBL" id="UINC01161024">
    <property type="protein sequence ID" value="SVD59976.1"/>
    <property type="molecule type" value="Genomic_DNA"/>
</dbReference>
<reference evidence="1" key="1">
    <citation type="submission" date="2018-05" db="EMBL/GenBank/DDBJ databases">
        <authorList>
            <person name="Lanie J.A."/>
            <person name="Ng W.-L."/>
            <person name="Kazmierczak K.M."/>
            <person name="Andrzejewski T.M."/>
            <person name="Davidsen T.M."/>
            <person name="Wayne K.J."/>
            <person name="Tettelin H."/>
            <person name="Glass J.I."/>
            <person name="Rusch D."/>
            <person name="Podicherti R."/>
            <person name="Tsui H.-C.T."/>
            <person name="Winkler M.E."/>
        </authorList>
    </citation>
    <scope>NUCLEOTIDE SEQUENCE</scope>
</reference>
<protein>
    <submittedName>
        <fullName evidence="1">Uncharacterized protein</fullName>
    </submittedName>
</protein>
<gene>
    <name evidence="1" type="ORF">METZ01_LOCUS412830</name>
</gene>
<name>A0A382WLZ5_9ZZZZ</name>
<dbReference type="AlphaFoldDB" id="A0A382WLZ5"/>